<evidence type="ECO:0000256" key="3">
    <source>
        <dbReference type="HAMAP-Rule" id="MF_00088"/>
    </source>
</evidence>
<dbReference type="CDD" id="cd22533">
    <property type="entry name" value="KH-II_YlqC-like"/>
    <property type="match status" value="1"/>
</dbReference>
<dbReference type="STRING" id="276.THFILI_07350"/>
<dbReference type="GO" id="GO:0005737">
    <property type="term" value="C:cytoplasm"/>
    <property type="evidence" value="ECO:0007669"/>
    <property type="project" value="UniProtKB-SubCell"/>
</dbReference>
<dbReference type="InterPro" id="IPR009019">
    <property type="entry name" value="KH_sf_prok-type"/>
</dbReference>
<reference evidence="4 5" key="1">
    <citation type="journal article" date="2015" name="Genome Announc.">
        <title>Draft Genome Sequence of the Thermophile Thermus filiformis ATCC 43280, Producer of Carotenoid-(Di)glucoside-Branched Fatty Acid (Di)esters and Source of Hyperthermostable Enzymes of Biotechnological Interest.</title>
        <authorList>
            <person name="Mandelli F."/>
            <person name="Oliveira Ramires B."/>
            <person name="Couger M.B."/>
            <person name="Paixao D.A."/>
            <person name="Camilo C.M."/>
            <person name="Polikarpov I."/>
            <person name="Prade R."/>
            <person name="Riano-Pachon D.M."/>
            <person name="Squina F.M."/>
        </authorList>
    </citation>
    <scope>NUCLEOTIDE SEQUENCE [LARGE SCALE GENOMIC DNA]</scope>
    <source>
        <strain evidence="4 5">ATCC 43280</strain>
    </source>
</reference>
<dbReference type="AlphaFoldDB" id="A0A0D6XA40"/>
<comment type="subcellular location">
    <subcellularLocation>
        <location evidence="3">Cytoplasm</location>
    </subcellularLocation>
</comment>
<accession>A0A0D6XA40</accession>
<keyword evidence="3" id="KW-0143">Chaperone</keyword>
<dbReference type="GO" id="GO:0009252">
    <property type="term" value="P:peptidoglycan biosynthetic process"/>
    <property type="evidence" value="ECO:0007669"/>
    <property type="project" value="UniProtKB-UniRule"/>
</dbReference>
<dbReference type="PANTHER" id="PTHR34654">
    <property type="entry name" value="UPF0109 PROTEIN SCO5592"/>
    <property type="match status" value="1"/>
</dbReference>
<dbReference type="PROSITE" id="PS50084">
    <property type="entry name" value="KH_TYPE_1"/>
    <property type="match status" value="1"/>
</dbReference>
<dbReference type="InterPro" id="IPR015946">
    <property type="entry name" value="KH_dom-like_a/b"/>
</dbReference>
<dbReference type="RefSeq" id="WP_038066142.1">
    <property type="nucleotide sequence ID" value="NZ_JPSL02000039.1"/>
</dbReference>
<keyword evidence="1 3" id="KW-0963">Cytoplasm</keyword>
<dbReference type="GO" id="GO:0003723">
    <property type="term" value="F:RNA binding"/>
    <property type="evidence" value="ECO:0007669"/>
    <property type="project" value="UniProtKB-UniRule"/>
</dbReference>
<comment type="similarity">
    <text evidence="3">Belongs to the KhpA RNA-binding protein family.</text>
</comment>
<proteinExistence type="inferred from homology"/>
<keyword evidence="3" id="KW-0133">Cell shape</keyword>
<dbReference type="GO" id="GO:0071555">
    <property type="term" value="P:cell wall organization"/>
    <property type="evidence" value="ECO:0007669"/>
    <property type="project" value="UniProtKB-KW"/>
</dbReference>
<dbReference type="OrthoDB" id="9812389at2"/>
<evidence type="ECO:0000256" key="2">
    <source>
        <dbReference type="ARBA" id="ARBA00022884"/>
    </source>
</evidence>
<dbReference type="Proteomes" id="UP000030364">
    <property type="component" value="Unassembled WGS sequence"/>
</dbReference>
<keyword evidence="5" id="KW-1185">Reference proteome</keyword>
<comment type="caution">
    <text evidence="4">The sequence shown here is derived from an EMBL/GenBank/DDBJ whole genome shotgun (WGS) entry which is preliminary data.</text>
</comment>
<keyword evidence="2 3" id="KW-0694">RNA-binding</keyword>
<dbReference type="PANTHER" id="PTHR34654:SF1">
    <property type="entry name" value="RNA-BINDING PROTEIN KHPA"/>
    <property type="match status" value="1"/>
</dbReference>
<dbReference type="Pfam" id="PF13083">
    <property type="entry name" value="KH_KhpA-B"/>
    <property type="match status" value="1"/>
</dbReference>
<sequence>MRDLVEYLAKSVVDHPERVRVEEQRTRDGVVYLVSVDPEDKGRIIGRQGRVIEAIRTLVRAYAKRRATVEVR</sequence>
<organism evidence="4 5">
    <name type="scientific">Thermus filiformis</name>
    <dbReference type="NCBI Taxonomy" id="276"/>
    <lineage>
        <taxon>Bacteria</taxon>
        <taxon>Thermotogati</taxon>
        <taxon>Deinococcota</taxon>
        <taxon>Deinococci</taxon>
        <taxon>Thermales</taxon>
        <taxon>Thermaceae</taxon>
        <taxon>Thermus</taxon>
    </lineage>
</organism>
<dbReference type="HAMAP" id="MF_00088">
    <property type="entry name" value="KhpA"/>
    <property type="match status" value="1"/>
</dbReference>
<dbReference type="GO" id="GO:0008360">
    <property type="term" value="P:regulation of cell shape"/>
    <property type="evidence" value="ECO:0007669"/>
    <property type="project" value="UniProtKB-KW"/>
</dbReference>
<gene>
    <name evidence="3" type="primary">khpA</name>
    <name evidence="4" type="ORF">THFILI_07350</name>
</gene>
<comment type="subunit">
    <text evidence="3">Forms a complex with KhpB.</text>
</comment>
<dbReference type="SUPFAM" id="SSF54814">
    <property type="entry name" value="Prokaryotic type KH domain (KH-domain type II)"/>
    <property type="match status" value="1"/>
</dbReference>
<protein>
    <recommendedName>
        <fullName evidence="3">RNA-binding protein KhpA</fullName>
    </recommendedName>
    <alternativeName>
        <fullName evidence="3">KH-domain protein A</fullName>
    </alternativeName>
</protein>
<evidence type="ECO:0000313" key="4">
    <source>
        <dbReference type="EMBL" id="KIX84532.1"/>
    </source>
</evidence>
<dbReference type="EMBL" id="JPSL02000039">
    <property type="protein sequence ID" value="KIX84532.1"/>
    <property type="molecule type" value="Genomic_DNA"/>
</dbReference>
<dbReference type="InterPro" id="IPR020627">
    <property type="entry name" value="KhpA"/>
</dbReference>
<comment type="function">
    <text evidence="3">A probable RNA chaperone. Forms a complex with KhpB which binds to cellular RNA and controls its expression. Plays a role in peptidoglycan (PG) homeostasis and cell length regulation.</text>
</comment>
<dbReference type="Gene3D" id="3.30.300.20">
    <property type="match status" value="1"/>
</dbReference>
<evidence type="ECO:0000313" key="5">
    <source>
        <dbReference type="Proteomes" id="UP000030364"/>
    </source>
</evidence>
<evidence type="ECO:0000256" key="1">
    <source>
        <dbReference type="ARBA" id="ARBA00022490"/>
    </source>
</evidence>
<name>A0A0D6XA40_THEFI</name>
<keyword evidence="3" id="KW-0961">Cell wall biogenesis/degradation</keyword>